<feature type="region of interest" description="Disordered" evidence="5">
    <location>
        <begin position="280"/>
        <end position="315"/>
    </location>
</feature>
<dbReference type="GO" id="GO:0005730">
    <property type="term" value="C:nucleolus"/>
    <property type="evidence" value="ECO:0007669"/>
    <property type="project" value="UniProtKB-SubCell"/>
</dbReference>
<evidence type="ECO:0000256" key="2">
    <source>
        <dbReference type="ARBA" id="ARBA00022884"/>
    </source>
</evidence>
<sequence length="315" mass="35630">MFVSFWLLRDSIQVWVRPANKCYDPPDQQRAARADMSCCRHFRSAPLHVQECAGLRVSAIIIRDPTVRKMSAKVPSAAELLALNPEEEKKFQEKIREAKKKPGKGGALVPGVVYVGHLPLGLFEPQLRSYFEQFGSVQRLRLSRSKKTGGSKGFAFVEFECEDVARIVAETMNNYLMGEKLLKCHMIPSEKVHEKLFVGSQRNFKKPSHPAVTRYNRKRSAEQVAKMTERLLRKEAKLRRKLKAHGMDYDFPGFAAQKKRMEAADASSCSDDITPVCTPSFTEKRKSAVSDDTDDEIVLKIPPVEEEDAPGSQWS</sequence>
<dbReference type="SMART" id="SM00360">
    <property type="entry name" value="RRM"/>
    <property type="match status" value="1"/>
</dbReference>
<organism evidence="7 8">
    <name type="scientific">Oryzias javanicus</name>
    <name type="common">Javanese ricefish</name>
    <name type="synonym">Aplocheilus javanicus</name>
    <dbReference type="NCBI Taxonomy" id="123683"/>
    <lineage>
        <taxon>Eukaryota</taxon>
        <taxon>Metazoa</taxon>
        <taxon>Chordata</taxon>
        <taxon>Craniata</taxon>
        <taxon>Vertebrata</taxon>
        <taxon>Euteleostomi</taxon>
        <taxon>Actinopterygii</taxon>
        <taxon>Neopterygii</taxon>
        <taxon>Teleostei</taxon>
        <taxon>Neoteleostei</taxon>
        <taxon>Acanthomorphata</taxon>
        <taxon>Ovalentaria</taxon>
        <taxon>Atherinomorphae</taxon>
        <taxon>Beloniformes</taxon>
        <taxon>Adrianichthyidae</taxon>
        <taxon>Oryziinae</taxon>
        <taxon>Oryzias</taxon>
    </lineage>
</organism>
<proteinExistence type="predicted"/>
<keyword evidence="3" id="KW-0539">Nucleus</keyword>
<dbReference type="Pfam" id="PF12196">
    <property type="entry name" value="hNIFK_binding"/>
    <property type="match status" value="1"/>
</dbReference>
<dbReference type="EMBL" id="CM012457">
    <property type="protein sequence ID" value="RVE57779.1"/>
    <property type="molecule type" value="Genomic_DNA"/>
</dbReference>
<evidence type="ECO:0000313" key="7">
    <source>
        <dbReference type="EMBL" id="RVE57779.1"/>
    </source>
</evidence>
<dbReference type="PANTHER" id="PTHR46754">
    <property type="entry name" value="MKI67 FHA DOMAIN-INTERACTING NUCLEOLAR PHOSPHOPROTEIN"/>
    <property type="match status" value="1"/>
</dbReference>
<evidence type="ECO:0000313" key="8">
    <source>
        <dbReference type="Proteomes" id="UP000283210"/>
    </source>
</evidence>
<dbReference type="Proteomes" id="UP000283210">
    <property type="component" value="Chromosome 21"/>
</dbReference>
<dbReference type="Pfam" id="PF00076">
    <property type="entry name" value="RRM_1"/>
    <property type="match status" value="1"/>
</dbReference>
<dbReference type="GO" id="GO:0003723">
    <property type="term" value="F:RNA binding"/>
    <property type="evidence" value="ECO:0007669"/>
    <property type="project" value="UniProtKB-UniRule"/>
</dbReference>
<dbReference type="OrthoDB" id="21467at2759"/>
<dbReference type="SUPFAM" id="SSF54928">
    <property type="entry name" value="RNA-binding domain, RBD"/>
    <property type="match status" value="1"/>
</dbReference>
<evidence type="ECO:0000259" key="6">
    <source>
        <dbReference type="PROSITE" id="PS50102"/>
    </source>
</evidence>
<dbReference type="AlphaFoldDB" id="A0A437C500"/>
<evidence type="ECO:0000256" key="4">
    <source>
        <dbReference type="PROSITE-ProRule" id="PRU00176"/>
    </source>
</evidence>
<keyword evidence="8" id="KW-1185">Reference proteome</keyword>
<dbReference type="Gene3D" id="3.30.70.330">
    <property type="match status" value="1"/>
</dbReference>
<accession>A0A437C500</accession>
<dbReference type="InterPro" id="IPR035979">
    <property type="entry name" value="RBD_domain_sf"/>
</dbReference>
<dbReference type="InterPro" id="IPR000504">
    <property type="entry name" value="RRM_dom"/>
</dbReference>
<feature type="domain" description="RRM" evidence="6">
    <location>
        <begin position="111"/>
        <end position="189"/>
    </location>
</feature>
<dbReference type="InterPro" id="IPR021043">
    <property type="entry name" value="NIFK_FHA_Ki67-binding"/>
</dbReference>
<protein>
    <recommendedName>
        <fullName evidence="6">RRM domain-containing protein</fullName>
    </recommendedName>
</protein>
<comment type="subcellular location">
    <subcellularLocation>
        <location evidence="1">Nucleus</location>
        <location evidence="1">Nucleolus</location>
    </subcellularLocation>
</comment>
<keyword evidence="2 4" id="KW-0694">RNA-binding</keyword>
<evidence type="ECO:0000256" key="5">
    <source>
        <dbReference type="SAM" id="MobiDB-lite"/>
    </source>
</evidence>
<reference evidence="7 8" key="2">
    <citation type="submission" date="2019-01" db="EMBL/GenBank/DDBJ databases">
        <title>A chromosome length genome reference of the Java medaka (oryzias javanicus).</title>
        <authorList>
            <person name="Herpin A."/>
            <person name="Takehana Y."/>
            <person name="Naruse K."/>
            <person name="Ansai S."/>
            <person name="Kawaguchi M."/>
        </authorList>
    </citation>
    <scope>NUCLEOTIDE SEQUENCE [LARGE SCALE GENOMIC DNA]</scope>
    <source>
        <strain evidence="7">RS831</strain>
        <tissue evidence="7">Whole body</tissue>
    </source>
</reference>
<evidence type="ECO:0000256" key="3">
    <source>
        <dbReference type="ARBA" id="ARBA00023242"/>
    </source>
</evidence>
<gene>
    <name evidence="7" type="ORF">OJAV_G00202750</name>
</gene>
<evidence type="ECO:0000256" key="1">
    <source>
        <dbReference type="ARBA" id="ARBA00004604"/>
    </source>
</evidence>
<name>A0A437C500_ORYJA</name>
<reference evidence="7 8" key="1">
    <citation type="submission" date="2018-11" db="EMBL/GenBank/DDBJ databases">
        <authorList>
            <person name="Lopez-Roques C."/>
            <person name="Donnadieu C."/>
            <person name="Bouchez O."/>
            <person name="Klopp C."/>
            <person name="Cabau C."/>
            <person name="Zahm M."/>
        </authorList>
    </citation>
    <scope>NUCLEOTIDE SEQUENCE [LARGE SCALE GENOMIC DNA]</scope>
    <source>
        <strain evidence="7">RS831</strain>
        <tissue evidence="7">Whole body</tissue>
    </source>
</reference>
<dbReference type="CDD" id="cd12307">
    <property type="entry name" value="RRM_NIFK_like"/>
    <property type="match status" value="1"/>
</dbReference>
<dbReference type="InterPro" id="IPR012677">
    <property type="entry name" value="Nucleotide-bd_a/b_plait_sf"/>
</dbReference>
<dbReference type="PROSITE" id="PS50102">
    <property type="entry name" value="RRM"/>
    <property type="match status" value="1"/>
</dbReference>